<dbReference type="Gene3D" id="3.20.20.410">
    <property type="entry name" value="Protein of unknown function UPF0759"/>
    <property type="match status" value="1"/>
</dbReference>
<dbReference type="OrthoDB" id="9780310at2"/>
<dbReference type="SUPFAM" id="SSF117396">
    <property type="entry name" value="TM1631-like"/>
    <property type="match status" value="1"/>
</dbReference>
<sequence length="286" mass="33388">MGIYIGLTGWGDHDILYSQSVRTKDKLATYSAHFPIVEIDSSFYAIQSTSNYQRWSTETPEQFKFIVKAHQSMTGHDRKQMTTLEAKQLFEAFLDSIDPIRKNDKLLYVLFQFPPWFDVHFTHIRKLKKIKQLLPDLPIAVEFRNQSWFNSKHKQATLELLTNYEWIHTICDEPQAGEGSVPTVLEVTNQTHAFIRMHGRNVHGWNRNGRGEEWRKVRFLYRYNKAELMEWANHIKKLQSQVEHISIVFNNNSGGDAAENAKQLIGLLGISYNNLNPKQLDLFDFS</sequence>
<dbReference type="STRING" id="200904.GCA_900168775_01790"/>
<dbReference type="Proteomes" id="UP000252254">
    <property type="component" value="Unassembled WGS sequence"/>
</dbReference>
<dbReference type="PANTHER" id="PTHR30348">
    <property type="entry name" value="UNCHARACTERIZED PROTEIN YECE"/>
    <property type="match status" value="1"/>
</dbReference>
<evidence type="ECO:0000313" key="2">
    <source>
        <dbReference type="Proteomes" id="UP000252254"/>
    </source>
</evidence>
<dbReference type="PANTHER" id="PTHR30348:SF13">
    <property type="entry name" value="UPF0759 PROTEIN YUNF"/>
    <property type="match status" value="1"/>
</dbReference>
<dbReference type="RefSeq" id="WP_113866289.1">
    <property type="nucleotide sequence ID" value="NZ_BAABQN010000001.1"/>
</dbReference>
<protein>
    <submittedName>
        <fullName evidence="1">Uncharacterized protein YecE (DUF72 family)</fullName>
    </submittedName>
</protein>
<name>A0A366EGP8_9BACI</name>
<organism evidence="1 2">
    <name type="scientific">Paraliobacillus ryukyuensis</name>
    <dbReference type="NCBI Taxonomy" id="200904"/>
    <lineage>
        <taxon>Bacteria</taxon>
        <taxon>Bacillati</taxon>
        <taxon>Bacillota</taxon>
        <taxon>Bacilli</taxon>
        <taxon>Bacillales</taxon>
        <taxon>Bacillaceae</taxon>
        <taxon>Paraliobacillus</taxon>
    </lineage>
</organism>
<dbReference type="AlphaFoldDB" id="A0A366EGP8"/>
<accession>A0A366EGP8</accession>
<dbReference type="EMBL" id="QNRI01000001">
    <property type="protein sequence ID" value="RBP01582.1"/>
    <property type="molecule type" value="Genomic_DNA"/>
</dbReference>
<gene>
    <name evidence="1" type="ORF">DES48_101320</name>
</gene>
<dbReference type="InterPro" id="IPR002763">
    <property type="entry name" value="DUF72"/>
</dbReference>
<keyword evidence="2" id="KW-1185">Reference proteome</keyword>
<evidence type="ECO:0000313" key="1">
    <source>
        <dbReference type="EMBL" id="RBP01582.1"/>
    </source>
</evidence>
<dbReference type="InterPro" id="IPR036520">
    <property type="entry name" value="UPF0759_sf"/>
</dbReference>
<dbReference type="Pfam" id="PF01904">
    <property type="entry name" value="DUF72"/>
    <property type="match status" value="1"/>
</dbReference>
<comment type="caution">
    <text evidence="1">The sequence shown here is derived from an EMBL/GenBank/DDBJ whole genome shotgun (WGS) entry which is preliminary data.</text>
</comment>
<reference evidence="1 2" key="1">
    <citation type="submission" date="2018-06" db="EMBL/GenBank/DDBJ databases">
        <title>Genomic Encyclopedia of Type Strains, Phase IV (KMG-IV): sequencing the most valuable type-strain genomes for metagenomic binning, comparative biology and taxonomic classification.</title>
        <authorList>
            <person name="Goeker M."/>
        </authorList>
    </citation>
    <scope>NUCLEOTIDE SEQUENCE [LARGE SCALE GENOMIC DNA]</scope>
    <source>
        <strain evidence="1 2">DSM 15140</strain>
    </source>
</reference>
<proteinExistence type="predicted"/>